<reference evidence="1 2" key="1">
    <citation type="submission" date="2017-10" db="EMBL/GenBank/DDBJ databases">
        <title>Novel microbial diversity and functional potential in the marine mammal oral microbiome.</title>
        <authorList>
            <person name="Dudek N.K."/>
            <person name="Sun C.L."/>
            <person name="Burstein D."/>
            <person name="Kantor R.S."/>
            <person name="Aliaga Goltsman D.S."/>
            <person name="Bik E.M."/>
            <person name="Thomas B.C."/>
            <person name="Banfield J.F."/>
            <person name="Relman D.A."/>
        </authorList>
    </citation>
    <scope>NUCLEOTIDE SEQUENCE [LARGE SCALE GENOMIC DNA]</scope>
    <source>
        <strain evidence="1">DOLZORAL124_49_17</strain>
    </source>
</reference>
<proteinExistence type="predicted"/>
<evidence type="ECO:0000313" key="1">
    <source>
        <dbReference type="EMBL" id="PID55905.1"/>
    </source>
</evidence>
<protein>
    <submittedName>
        <fullName evidence="1">Uncharacterized protein</fullName>
    </submittedName>
</protein>
<organism evidence="1 2">
    <name type="scientific">candidate division KSB3 bacterium</name>
    <dbReference type="NCBI Taxonomy" id="2044937"/>
    <lineage>
        <taxon>Bacteria</taxon>
        <taxon>candidate division KSB3</taxon>
    </lineage>
</organism>
<accession>A0A2G6E1F0</accession>
<dbReference type="Proteomes" id="UP000229740">
    <property type="component" value="Unassembled WGS sequence"/>
</dbReference>
<dbReference type="EMBL" id="PDPS01000041">
    <property type="protein sequence ID" value="PID55905.1"/>
    <property type="molecule type" value="Genomic_DNA"/>
</dbReference>
<sequence>MINKVIGKHSLREPHRSFTGFRSTVKEWDHHQALTGWKTRAITILSNTFSKQEKQSWQPITASQTVSAATQAGQSCCL</sequence>
<name>A0A2G6E1F0_9BACT</name>
<evidence type="ECO:0000313" key="2">
    <source>
        <dbReference type="Proteomes" id="UP000229740"/>
    </source>
</evidence>
<gene>
    <name evidence="1" type="ORF">CSB45_13885</name>
</gene>
<dbReference type="AlphaFoldDB" id="A0A2G6E1F0"/>
<comment type="caution">
    <text evidence="1">The sequence shown here is derived from an EMBL/GenBank/DDBJ whole genome shotgun (WGS) entry which is preliminary data.</text>
</comment>